<protein>
    <submittedName>
        <fullName evidence="7">Complex1_LYR_dom domain-containing protein</fullName>
    </submittedName>
</protein>
<comment type="similarity">
    <text evidence="4">Belongs to the complex I LYR family. SDHAF1 subfamily.</text>
</comment>
<evidence type="ECO:0000256" key="4">
    <source>
        <dbReference type="ARBA" id="ARBA00025715"/>
    </source>
</evidence>
<evidence type="ECO:0000313" key="7">
    <source>
        <dbReference type="WBParaSite" id="ALUE_0001367401-mRNA-1"/>
    </source>
</evidence>
<evidence type="ECO:0000256" key="2">
    <source>
        <dbReference type="ARBA" id="ARBA00023128"/>
    </source>
</evidence>
<keyword evidence="3" id="KW-0143">Chaperone</keyword>
<sequence>MNYQKCLIAWKSTLEEVTKASNFAASQEYPKSSKDRRSQRARRLANFWKVPDFMSSAHSKLQLSVLSLYKQFLRATADQPSLQTHVRETFRENAQKFKKSDVFLIEYHLRKGTHQLKMLKDSSVVGFHKVDMSDRNSH</sequence>
<dbReference type="PANTHER" id="PTHR47046:SF1">
    <property type="entry name" value="SUCCINATE DEHYDROGENASE ASSEMBLY FACTOR 1, MITOCHONDRIAL"/>
    <property type="match status" value="1"/>
</dbReference>
<feature type="domain" description="Complex 1 LYR protein" evidence="5">
    <location>
        <begin position="64"/>
        <end position="118"/>
    </location>
</feature>
<accession>A0A0M3I8J2</accession>
<dbReference type="CDD" id="cd20268">
    <property type="entry name" value="Complex1_LYR_SDHAF1_LYRM8"/>
    <property type="match status" value="1"/>
</dbReference>
<dbReference type="InterPro" id="IPR045295">
    <property type="entry name" value="Complex1_LYR_SDHAF1_LYRM8"/>
</dbReference>
<keyword evidence="2" id="KW-0496">Mitochondrion</keyword>
<dbReference type="PANTHER" id="PTHR47046">
    <property type="entry name" value="SUCCINATE DEHYDROGENASE ASSEMBLY FACTOR 1, MITOCHONDRIAL"/>
    <property type="match status" value="1"/>
</dbReference>
<evidence type="ECO:0000256" key="3">
    <source>
        <dbReference type="ARBA" id="ARBA00023186"/>
    </source>
</evidence>
<dbReference type="GO" id="GO:0005759">
    <property type="term" value="C:mitochondrial matrix"/>
    <property type="evidence" value="ECO:0007669"/>
    <property type="project" value="UniProtKB-SubCell"/>
</dbReference>
<proteinExistence type="inferred from homology"/>
<evidence type="ECO:0000256" key="1">
    <source>
        <dbReference type="ARBA" id="ARBA00004305"/>
    </source>
</evidence>
<evidence type="ECO:0000259" key="5">
    <source>
        <dbReference type="Pfam" id="PF05347"/>
    </source>
</evidence>
<dbReference type="Proteomes" id="UP000036681">
    <property type="component" value="Unplaced"/>
</dbReference>
<name>A0A0M3I8J2_ASCLU</name>
<comment type="subcellular location">
    <subcellularLocation>
        <location evidence="1">Mitochondrion matrix</location>
    </subcellularLocation>
</comment>
<keyword evidence="6" id="KW-1185">Reference proteome</keyword>
<dbReference type="WBParaSite" id="ALUE_0001367401-mRNA-1">
    <property type="protein sequence ID" value="ALUE_0001367401-mRNA-1"/>
    <property type="gene ID" value="ALUE_0001367401"/>
</dbReference>
<reference evidence="7" key="1">
    <citation type="submission" date="2017-02" db="UniProtKB">
        <authorList>
            <consortium name="WormBaseParasite"/>
        </authorList>
    </citation>
    <scope>IDENTIFICATION</scope>
</reference>
<dbReference type="GO" id="GO:0034553">
    <property type="term" value="P:mitochondrial respiratory chain complex II assembly"/>
    <property type="evidence" value="ECO:0007669"/>
    <property type="project" value="InterPro"/>
</dbReference>
<dbReference type="InterPro" id="IPR052687">
    <property type="entry name" value="SDHAF1"/>
</dbReference>
<dbReference type="Pfam" id="PF05347">
    <property type="entry name" value="Complex1_LYR"/>
    <property type="match status" value="1"/>
</dbReference>
<organism evidence="6 7">
    <name type="scientific">Ascaris lumbricoides</name>
    <name type="common">Giant roundworm</name>
    <dbReference type="NCBI Taxonomy" id="6252"/>
    <lineage>
        <taxon>Eukaryota</taxon>
        <taxon>Metazoa</taxon>
        <taxon>Ecdysozoa</taxon>
        <taxon>Nematoda</taxon>
        <taxon>Chromadorea</taxon>
        <taxon>Rhabditida</taxon>
        <taxon>Spirurina</taxon>
        <taxon>Ascaridomorpha</taxon>
        <taxon>Ascaridoidea</taxon>
        <taxon>Ascarididae</taxon>
        <taxon>Ascaris</taxon>
    </lineage>
</organism>
<dbReference type="InterPro" id="IPR008011">
    <property type="entry name" value="Complex1_LYR_dom"/>
</dbReference>
<dbReference type="AlphaFoldDB" id="A0A0M3I8J2"/>
<evidence type="ECO:0000313" key="6">
    <source>
        <dbReference type="Proteomes" id="UP000036681"/>
    </source>
</evidence>